<dbReference type="EMBL" id="CAJJDN010000115">
    <property type="protein sequence ID" value="CAD8117975.1"/>
    <property type="molecule type" value="Genomic_DNA"/>
</dbReference>
<reference evidence="1" key="1">
    <citation type="submission" date="2021-01" db="EMBL/GenBank/DDBJ databases">
        <authorList>
            <consortium name="Genoscope - CEA"/>
            <person name="William W."/>
        </authorList>
    </citation>
    <scope>NUCLEOTIDE SEQUENCE</scope>
</reference>
<evidence type="ECO:0000313" key="2">
    <source>
        <dbReference type="Proteomes" id="UP000692954"/>
    </source>
</evidence>
<protein>
    <recommendedName>
        <fullName evidence="3">Myb-like domain-containing protein</fullName>
    </recommendedName>
</protein>
<organism evidence="1 2">
    <name type="scientific">Paramecium sonneborni</name>
    <dbReference type="NCBI Taxonomy" id="65129"/>
    <lineage>
        <taxon>Eukaryota</taxon>
        <taxon>Sar</taxon>
        <taxon>Alveolata</taxon>
        <taxon>Ciliophora</taxon>
        <taxon>Intramacronucleata</taxon>
        <taxon>Oligohymenophorea</taxon>
        <taxon>Peniculida</taxon>
        <taxon>Parameciidae</taxon>
        <taxon>Paramecium</taxon>
    </lineage>
</organism>
<accession>A0A8S1QSS8</accession>
<dbReference type="CDD" id="cd00167">
    <property type="entry name" value="SANT"/>
    <property type="match status" value="1"/>
</dbReference>
<keyword evidence="2" id="KW-1185">Reference proteome</keyword>
<dbReference type="OrthoDB" id="118550at2759"/>
<evidence type="ECO:0000313" key="1">
    <source>
        <dbReference type="EMBL" id="CAD8117975.1"/>
    </source>
</evidence>
<comment type="caution">
    <text evidence="1">The sequence shown here is derived from an EMBL/GenBank/DDBJ whole genome shotgun (WGS) entry which is preliminary data.</text>
</comment>
<gene>
    <name evidence="1" type="ORF">PSON_ATCC_30995.1.T1150163</name>
</gene>
<dbReference type="InterPro" id="IPR001005">
    <property type="entry name" value="SANT/Myb"/>
</dbReference>
<sequence length="183" mass="21565">MNFEELMNPLNGNLMLQRVLLFNMLYQQQQIQSMISQEHCVPRVDLREENTKTQDDSNCNGNIQQQDQLTKNIKQSLVGAYTDQPLRVNSHLEDDDSSSRVNGHWSKSEHQLYLKFVNEHEDILRSKYDKKSKKIFKMMSQYIITRTATQCRSHHQKFNPLQKSKRKGKSFVRPIPSVIIQEN</sequence>
<name>A0A8S1QSS8_9CILI</name>
<evidence type="ECO:0008006" key="3">
    <source>
        <dbReference type="Google" id="ProtNLM"/>
    </source>
</evidence>
<dbReference type="AlphaFoldDB" id="A0A8S1QSS8"/>
<proteinExistence type="predicted"/>
<dbReference type="Proteomes" id="UP000692954">
    <property type="component" value="Unassembled WGS sequence"/>
</dbReference>